<protein>
    <submittedName>
        <fullName evidence="1">Uncharacterized protein</fullName>
    </submittedName>
</protein>
<dbReference type="EMBL" id="FOQO01000008">
    <property type="protein sequence ID" value="SFJ21116.1"/>
    <property type="molecule type" value="Genomic_DNA"/>
</dbReference>
<proteinExistence type="predicted"/>
<dbReference type="AlphaFoldDB" id="A0A1I3PJA9"/>
<dbReference type="STRING" id="1477437.SAMN05444682_10854"/>
<name>A0A1I3PJA9_9SPHI</name>
<keyword evidence="2" id="KW-1185">Reference proteome</keyword>
<sequence>MNPKTVKYTMLLVLWGLLSCKKQESDSDLPFSQTCDFSDSDVETVTRLTGSLIYTNNIMDIPPSALPPNAEHAFLIRSAGRLQMVVCNMPSDFEMEVGESRNITFSAVL</sequence>
<dbReference type="PROSITE" id="PS51257">
    <property type="entry name" value="PROKAR_LIPOPROTEIN"/>
    <property type="match status" value="1"/>
</dbReference>
<dbReference type="Proteomes" id="UP000198670">
    <property type="component" value="Unassembled WGS sequence"/>
</dbReference>
<evidence type="ECO:0000313" key="1">
    <source>
        <dbReference type="EMBL" id="SFJ21116.1"/>
    </source>
</evidence>
<reference evidence="1 2" key="1">
    <citation type="submission" date="2016-10" db="EMBL/GenBank/DDBJ databases">
        <authorList>
            <person name="de Groot N.N."/>
        </authorList>
    </citation>
    <scope>NUCLEOTIDE SEQUENCE [LARGE SCALE GENOMIC DNA]</scope>
    <source>
        <strain evidence="1 2">RK1</strain>
    </source>
</reference>
<gene>
    <name evidence="1" type="ORF">SAMN05444682_10854</name>
</gene>
<organism evidence="1 2">
    <name type="scientific">Parapedobacter indicus</name>
    <dbReference type="NCBI Taxonomy" id="1477437"/>
    <lineage>
        <taxon>Bacteria</taxon>
        <taxon>Pseudomonadati</taxon>
        <taxon>Bacteroidota</taxon>
        <taxon>Sphingobacteriia</taxon>
        <taxon>Sphingobacteriales</taxon>
        <taxon>Sphingobacteriaceae</taxon>
        <taxon>Parapedobacter</taxon>
    </lineage>
</organism>
<evidence type="ECO:0000313" key="2">
    <source>
        <dbReference type="Proteomes" id="UP000198670"/>
    </source>
</evidence>
<accession>A0A1I3PJA9</accession>